<dbReference type="RefSeq" id="WP_079215536.1">
    <property type="nucleotide sequence ID" value="NZ_CP018845.1"/>
</dbReference>
<keyword evidence="10" id="KW-1185">Reference proteome</keyword>
<feature type="domain" description="Sugar-binding" evidence="5">
    <location>
        <begin position="65"/>
        <end position="317"/>
    </location>
</feature>
<dbReference type="PANTHER" id="PTHR34294">
    <property type="entry name" value="TRANSCRIPTIONAL REGULATOR-RELATED"/>
    <property type="match status" value="1"/>
</dbReference>
<dbReference type="EMBL" id="NJGU01000001">
    <property type="protein sequence ID" value="OWY31216.1"/>
    <property type="molecule type" value="Genomic_DNA"/>
</dbReference>
<dbReference type="GO" id="GO:0003677">
    <property type="term" value="F:DNA binding"/>
    <property type="evidence" value="ECO:0007669"/>
    <property type="project" value="UniProtKB-KW"/>
</dbReference>
<dbReference type="InterPro" id="IPR007324">
    <property type="entry name" value="Sugar-bd_dom_put"/>
</dbReference>
<evidence type="ECO:0000256" key="2">
    <source>
        <dbReference type="ARBA" id="ARBA00023015"/>
    </source>
</evidence>
<evidence type="ECO:0000313" key="8">
    <source>
        <dbReference type="EMBL" id="OWY31216.1"/>
    </source>
</evidence>
<dbReference type="InterPro" id="IPR036388">
    <property type="entry name" value="WH-like_DNA-bd_sf"/>
</dbReference>
<dbReference type="GO" id="GO:0006352">
    <property type="term" value="P:DNA-templated transcription initiation"/>
    <property type="evidence" value="ECO:0007669"/>
    <property type="project" value="InterPro"/>
</dbReference>
<dbReference type="Proteomes" id="UP000536746">
    <property type="component" value="Unassembled WGS sequence"/>
</dbReference>
<evidence type="ECO:0000313" key="7">
    <source>
        <dbReference type="EMBL" id="NUU00849.1"/>
    </source>
</evidence>
<dbReference type="GO" id="GO:0030246">
    <property type="term" value="F:carbohydrate binding"/>
    <property type="evidence" value="ECO:0007669"/>
    <property type="project" value="InterPro"/>
</dbReference>
<dbReference type="InterPro" id="IPR051054">
    <property type="entry name" value="SorC_transcr_regulators"/>
</dbReference>
<evidence type="ECO:0000256" key="4">
    <source>
        <dbReference type="ARBA" id="ARBA00023163"/>
    </source>
</evidence>
<dbReference type="GO" id="GO:0003700">
    <property type="term" value="F:DNA-binding transcription factor activity"/>
    <property type="evidence" value="ECO:0007669"/>
    <property type="project" value="InterPro"/>
</dbReference>
<reference evidence="7 10" key="2">
    <citation type="journal article" date="2020" name="Front. Plant Sci.">
        <title>Isolation of Rhizosphere Bacteria That Improve Quality and Water Stress Tolerance in Greenhouse Ornamentals.</title>
        <authorList>
            <person name="Nordstedt N.P."/>
            <person name="Jones M.L."/>
        </authorList>
    </citation>
    <scope>NUCLEOTIDE SEQUENCE [LARGE SCALE GENOMIC DNA]</scope>
    <source>
        <strain evidence="7 10">C6C2</strain>
    </source>
</reference>
<evidence type="ECO:0000259" key="5">
    <source>
        <dbReference type="Pfam" id="PF04198"/>
    </source>
</evidence>
<dbReference type="AlphaFoldDB" id="A0A246WXZ1"/>
<keyword evidence="2" id="KW-0805">Transcription regulation</keyword>
<gene>
    <name evidence="8" type="ORF">CEJ42_03995</name>
    <name evidence="7" type="ORF">HNO84_04510</name>
</gene>
<evidence type="ECO:0000256" key="1">
    <source>
        <dbReference type="ARBA" id="ARBA00010466"/>
    </source>
</evidence>
<dbReference type="PANTHER" id="PTHR34294:SF1">
    <property type="entry name" value="TRANSCRIPTIONAL REGULATOR LSRR"/>
    <property type="match status" value="1"/>
</dbReference>
<dbReference type="InterPro" id="IPR037171">
    <property type="entry name" value="NagB/RpiA_transferase-like"/>
</dbReference>
<sequence length="330" mass="35762">MANGDRQETAYMAVRVARLYYFQNMTTAAIAEEIGTSRATVSRLLSFALDRGLVEIRVHDPQEVSGNLESAIAERYKLRSIQVVPVSAAATEKETLQRVAGHAAAYVSSLVAPSTVIGLAWGTTVAEIADKLLPKHVHDVDVVQLNGSGTGLNFVNTFGESIVSRFAQNYGARAHHFPVPAFFDYADTRTALWREKSIKSIRALQDSASILLFSIGAEATGSHVHTGGYLGDEERKIIRDEGLVGDIATVFFREDGTWRDVALNARSSGPDMDCFQRAAHSICVVSGKGKIPGLRAALQGGFINELVIDEPSARLLVEQIRAAEGKEHNP</sequence>
<accession>A0A246WXZ1</accession>
<dbReference type="InterPro" id="IPR013324">
    <property type="entry name" value="RNA_pol_sigma_r3/r4-like"/>
</dbReference>
<dbReference type="InterPro" id="IPR007630">
    <property type="entry name" value="RNA_pol_sigma70_r4"/>
</dbReference>
<dbReference type="OrthoDB" id="9808171at2"/>
<proteinExistence type="inferred from homology"/>
<keyword evidence="4" id="KW-0804">Transcription</keyword>
<dbReference type="Gene3D" id="1.10.10.10">
    <property type="entry name" value="Winged helix-like DNA-binding domain superfamily/Winged helix DNA-binding domain"/>
    <property type="match status" value="1"/>
</dbReference>
<dbReference type="Proteomes" id="UP000197596">
    <property type="component" value="Unassembled WGS sequence"/>
</dbReference>
<dbReference type="SUPFAM" id="SSF88659">
    <property type="entry name" value="Sigma3 and sigma4 domains of RNA polymerase sigma factors"/>
    <property type="match status" value="1"/>
</dbReference>
<evidence type="ECO:0000256" key="3">
    <source>
        <dbReference type="ARBA" id="ARBA00023125"/>
    </source>
</evidence>
<dbReference type="Pfam" id="PF04545">
    <property type="entry name" value="Sigma70_r4"/>
    <property type="match status" value="1"/>
</dbReference>
<organism evidence="8 9">
    <name type="scientific">Herbaspirillum robiniae</name>
    <dbReference type="NCBI Taxonomy" id="2014887"/>
    <lineage>
        <taxon>Bacteria</taxon>
        <taxon>Pseudomonadati</taxon>
        <taxon>Pseudomonadota</taxon>
        <taxon>Betaproteobacteria</taxon>
        <taxon>Burkholderiales</taxon>
        <taxon>Oxalobacteraceae</taxon>
        <taxon>Herbaspirillum</taxon>
    </lineage>
</organism>
<keyword evidence="3" id="KW-0238">DNA-binding</keyword>
<evidence type="ECO:0000313" key="10">
    <source>
        <dbReference type="Proteomes" id="UP000536746"/>
    </source>
</evidence>
<evidence type="ECO:0000313" key="9">
    <source>
        <dbReference type="Proteomes" id="UP000197596"/>
    </source>
</evidence>
<dbReference type="Gene3D" id="3.40.50.1360">
    <property type="match status" value="1"/>
</dbReference>
<comment type="caution">
    <text evidence="8">The sequence shown here is derived from an EMBL/GenBank/DDBJ whole genome shotgun (WGS) entry which is preliminary data.</text>
</comment>
<evidence type="ECO:0000259" key="6">
    <source>
        <dbReference type="Pfam" id="PF04545"/>
    </source>
</evidence>
<dbReference type="SUPFAM" id="SSF100950">
    <property type="entry name" value="NagB/RpiA/CoA transferase-like"/>
    <property type="match status" value="1"/>
</dbReference>
<dbReference type="Pfam" id="PF04198">
    <property type="entry name" value="Sugar-bind"/>
    <property type="match status" value="1"/>
</dbReference>
<name>A0A246WXZ1_9BURK</name>
<protein>
    <submittedName>
        <fullName evidence="7 8">Transcriptional regulator</fullName>
    </submittedName>
</protein>
<reference evidence="8 9" key="1">
    <citation type="submission" date="2017-06" db="EMBL/GenBank/DDBJ databases">
        <title>Herbaspirillum phytohormonus sp. nov., isolated from the root nodule of Robinia pseudoacacia in lead-zinc mine.</title>
        <authorList>
            <person name="Fan M."/>
            <person name="Lin Y."/>
        </authorList>
    </citation>
    <scope>NUCLEOTIDE SEQUENCE [LARGE SCALE GENOMIC DNA]</scope>
    <source>
        <strain evidence="8 9">HZ10</strain>
    </source>
</reference>
<feature type="domain" description="RNA polymerase sigma-70 region 4" evidence="6">
    <location>
        <begin position="18"/>
        <end position="51"/>
    </location>
</feature>
<comment type="similarity">
    <text evidence="1">Belongs to the SorC transcriptional regulatory family.</text>
</comment>
<dbReference type="EMBL" id="JABFMT010000003">
    <property type="protein sequence ID" value="NUU00849.1"/>
    <property type="molecule type" value="Genomic_DNA"/>
</dbReference>